<keyword evidence="8" id="KW-1185">Reference proteome</keyword>
<evidence type="ECO:0000256" key="4">
    <source>
        <dbReference type="ARBA" id="ARBA00022989"/>
    </source>
</evidence>
<feature type="transmembrane region" description="Helical" evidence="6">
    <location>
        <begin position="361"/>
        <end position="377"/>
    </location>
</feature>
<dbReference type="GO" id="GO:0005886">
    <property type="term" value="C:plasma membrane"/>
    <property type="evidence" value="ECO:0007669"/>
    <property type="project" value="UniProtKB-SubCell"/>
</dbReference>
<feature type="transmembrane region" description="Helical" evidence="6">
    <location>
        <begin position="167"/>
        <end position="192"/>
    </location>
</feature>
<dbReference type="Proteomes" id="UP000494329">
    <property type="component" value="Unassembled WGS sequence"/>
</dbReference>
<feature type="transmembrane region" description="Helical" evidence="6">
    <location>
        <begin position="383"/>
        <end position="404"/>
    </location>
</feature>
<evidence type="ECO:0000313" key="7">
    <source>
        <dbReference type="EMBL" id="CAB3758210.1"/>
    </source>
</evidence>
<evidence type="ECO:0000256" key="6">
    <source>
        <dbReference type="SAM" id="Phobius"/>
    </source>
</evidence>
<evidence type="ECO:0000256" key="1">
    <source>
        <dbReference type="ARBA" id="ARBA00004651"/>
    </source>
</evidence>
<feature type="transmembrane region" description="Helical" evidence="6">
    <location>
        <begin position="140"/>
        <end position="161"/>
    </location>
</feature>
<keyword evidence="4 6" id="KW-1133">Transmembrane helix</keyword>
<name>A0A6J5DVC9_9BURK</name>
<dbReference type="EMBL" id="CADIKF010000020">
    <property type="protein sequence ID" value="CAB3758210.1"/>
    <property type="molecule type" value="Genomic_DNA"/>
</dbReference>
<feature type="transmembrane region" description="Helical" evidence="6">
    <location>
        <begin position="286"/>
        <end position="307"/>
    </location>
</feature>
<accession>A0A6J5DVC9</accession>
<proteinExistence type="predicted"/>
<feature type="transmembrane region" description="Helical" evidence="6">
    <location>
        <begin position="7"/>
        <end position="28"/>
    </location>
</feature>
<dbReference type="InterPro" id="IPR050833">
    <property type="entry name" value="Poly_Biosynth_Transport"/>
</dbReference>
<feature type="transmembrane region" description="Helical" evidence="6">
    <location>
        <begin position="40"/>
        <end position="58"/>
    </location>
</feature>
<feature type="transmembrane region" description="Helical" evidence="6">
    <location>
        <begin position="114"/>
        <end position="133"/>
    </location>
</feature>
<evidence type="ECO:0000313" key="8">
    <source>
        <dbReference type="Proteomes" id="UP000494329"/>
    </source>
</evidence>
<keyword evidence="5 6" id="KW-0472">Membrane</keyword>
<gene>
    <name evidence="7" type="primary">rfbX_1</name>
    <name evidence="7" type="ORF">LMG29739_02876</name>
</gene>
<comment type="subcellular location">
    <subcellularLocation>
        <location evidence="1">Cell membrane</location>
        <topology evidence="1">Multi-pass membrane protein</topology>
    </subcellularLocation>
</comment>
<dbReference type="InterPro" id="IPR002797">
    <property type="entry name" value="Polysacc_synth"/>
</dbReference>
<feature type="transmembrane region" description="Helical" evidence="6">
    <location>
        <begin position="327"/>
        <end position="349"/>
    </location>
</feature>
<feature type="transmembrane region" description="Helical" evidence="6">
    <location>
        <begin position="79"/>
        <end position="102"/>
    </location>
</feature>
<organism evidence="7 8">
    <name type="scientific">Paraburkholderia solisilvae</name>
    <dbReference type="NCBI Taxonomy" id="624376"/>
    <lineage>
        <taxon>Bacteria</taxon>
        <taxon>Pseudomonadati</taxon>
        <taxon>Pseudomonadota</taxon>
        <taxon>Betaproteobacteria</taxon>
        <taxon>Burkholderiales</taxon>
        <taxon>Burkholderiaceae</taxon>
        <taxon>Paraburkholderia</taxon>
    </lineage>
</organism>
<protein>
    <submittedName>
        <fullName evidence="7">O-antigen transporter</fullName>
    </submittedName>
</protein>
<dbReference type="RefSeq" id="WP_175111586.1">
    <property type="nucleotide sequence ID" value="NZ_CADIKF010000020.1"/>
</dbReference>
<reference evidence="7 8" key="1">
    <citation type="submission" date="2020-04" db="EMBL/GenBank/DDBJ databases">
        <authorList>
            <person name="De Canck E."/>
        </authorList>
    </citation>
    <scope>NUCLEOTIDE SEQUENCE [LARGE SCALE GENOMIC DNA]</scope>
    <source>
        <strain evidence="7 8">LMG 29739</strain>
    </source>
</reference>
<sequence length="423" mass="46005">MSVKRDTAALYVIQACGYLVPLIALPYLSRTLGPDHFGQVSFAVAFMQFFITVTDFGFDLTAARKISIHRGDREMLTRLYWIVTISKSCIALLCALIVLASVEFVPALQDVKGIILISLLSLAGTVLSPVWLFQGLEKIPLMAVITLATRIVSLTALFFIVKSPADYLATAVCFFAPLLASGLILTAIAHCAGMLTSWQKITREDLWQQSLEAFHVFSGSAFAFMYTYLNAIILKFLTGNDAVGYFVMADKIVSPIKQFFGPLIQTMFPRICKLHSENRGKEADDIIRKVVMTVLLLNACAILAVFVGGEKLVVLAFGVKFLPAVPVLKALIFLPVVVSIATVLMQLSLIAQGEVRPLKRIYGIAAAFHFVQSLILVKEFGATGTAISVVLTEVLVIALICYACRGARSRRVEAGAQGAQGAQ</sequence>
<evidence type="ECO:0000256" key="5">
    <source>
        <dbReference type="ARBA" id="ARBA00023136"/>
    </source>
</evidence>
<keyword evidence="3 6" id="KW-0812">Transmembrane</keyword>
<evidence type="ECO:0000256" key="2">
    <source>
        <dbReference type="ARBA" id="ARBA00022475"/>
    </source>
</evidence>
<feature type="transmembrane region" description="Helical" evidence="6">
    <location>
        <begin position="213"/>
        <end position="237"/>
    </location>
</feature>
<keyword evidence="2" id="KW-1003">Cell membrane</keyword>
<dbReference type="Pfam" id="PF01943">
    <property type="entry name" value="Polysacc_synt"/>
    <property type="match status" value="1"/>
</dbReference>
<evidence type="ECO:0000256" key="3">
    <source>
        <dbReference type="ARBA" id="ARBA00022692"/>
    </source>
</evidence>
<dbReference type="PANTHER" id="PTHR30250:SF11">
    <property type="entry name" value="O-ANTIGEN TRANSPORTER-RELATED"/>
    <property type="match status" value="1"/>
</dbReference>
<dbReference type="AlphaFoldDB" id="A0A6J5DVC9"/>
<dbReference type="PANTHER" id="PTHR30250">
    <property type="entry name" value="PST FAMILY PREDICTED COLANIC ACID TRANSPORTER"/>
    <property type="match status" value="1"/>
</dbReference>
<dbReference type="CDD" id="cd13128">
    <property type="entry name" value="MATE_Wzx_like"/>
    <property type="match status" value="1"/>
</dbReference>